<evidence type="ECO:0000313" key="4">
    <source>
        <dbReference type="Proteomes" id="UP000472265"/>
    </source>
</evidence>
<evidence type="ECO:0000256" key="2">
    <source>
        <dbReference type="SAM" id="SignalP"/>
    </source>
</evidence>
<dbReference type="InParanoid" id="A0A671W6J8"/>
<dbReference type="Proteomes" id="UP000472265">
    <property type="component" value="Chromosome 2"/>
</dbReference>
<dbReference type="AlphaFoldDB" id="A0A671W6J8"/>
<feature type="region of interest" description="Disordered" evidence="1">
    <location>
        <begin position="41"/>
        <end position="61"/>
    </location>
</feature>
<evidence type="ECO:0000256" key="1">
    <source>
        <dbReference type="SAM" id="MobiDB-lite"/>
    </source>
</evidence>
<reference evidence="3" key="1">
    <citation type="submission" date="2021-04" db="EMBL/GenBank/DDBJ databases">
        <authorList>
            <consortium name="Wellcome Sanger Institute Data Sharing"/>
        </authorList>
    </citation>
    <scope>NUCLEOTIDE SEQUENCE [LARGE SCALE GENOMIC DNA]</scope>
</reference>
<keyword evidence="2" id="KW-0732">Signal</keyword>
<dbReference type="GeneTree" id="ENSGT00980000202353"/>
<evidence type="ECO:0000313" key="3">
    <source>
        <dbReference type="Ensembl" id="ENSSAUP00010033577.1"/>
    </source>
</evidence>
<feature type="chain" id="PRO_5025337831" evidence="2">
    <location>
        <begin position="23"/>
        <end position="92"/>
    </location>
</feature>
<organism evidence="3 4">
    <name type="scientific">Sparus aurata</name>
    <name type="common">Gilthead sea bream</name>
    <dbReference type="NCBI Taxonomy" id="8175"/>
    <lineage>
        <taxon>Eukaryota</taxon>
        <taxon>Metazoa</taxon>
        <taxon>Chordata</taxon>
        <taxon>Craniata</taxon>
        <taxon>Vertebrata</taxon>
        <taxon>Euteleostomi</taxon>
        <taxon>Actinopterygii</taxon>
        <taxon>Neopterygii</taxon>
        <taxon>Teleostei</taxon>
        <taxon>Neoteleostei</taxon>
        <taxon>Acanthomorphata</taxon>
        <taxon>Eupercaria</taxon>
        <taxon>Spariformes</taxon>
        <taxon>Sparidae</taxon>
        <taxon>Sparus</taxon>
    </lineage>
</organism>
<accession>A0A671W6J8</accession>
<feature type="signal peptide" evidence="2">
    <location>
        <begin position="1"/>
        <end position="22"/>
    </location>
</feature>
<sequence>SLFELLCLLMIVSSIGVRFARQEDPLPYMVSQPLPWQIHSVSHSRRGSKAEEVSSERHHQPYKKKTLNIKTWLSVMKDATLMSLVKGERKPH</sequence>
<name>A0A671W6J8_SPAAU</name>
<keyword evidence="4" id="KW-1185">Reference proteome</keyword>
<feature type="compositionally biased region" description="Basic and acidic residues" evidence="1">
    <location>
        <begin position="48"/>
        <end position="59"/>
    </location>
</feature>
<reference evidence="3" key="2">
    <citation type="submission" date="2025-08" db="UniProtKB">
        <authorList>
            <consortium name="Ensembl"/>
        </authorList>
    </citation>
    <scope>IDENTIFICATION</scope>
</reference>
<proteinExistence type="predicted"/>
<protein>
    <submittedName>
        <fullName evidence="3">Uncharacterized protein</fullName>
    </submittedName>
</protein>
<dbReference type="Ensembl" id="ENSSAUT00010035381.1">
    <property type="protein sequence ID" value="ENSSAUP00010033577.1"/>
    <property type="gene ID" value="ENSSAUG00010014263.1"/>
</dbReference>
<reference evidence="3" key="3">
    <citation type="submission" date="2025-09" db="UniProtKB">
        <authorList>
            <consortium name="Ensembl"/>
        </authorList>
    </citation>
    <scope>IDENTIFICATION</scope>
</reference>